<evidence type="ECO:0000313" key="2">
    <source>
        <dbReference type="EMBL" id="KAK3256806.1"/>
    </source>
</evidence>
<dbReference type="EMBL" id="LGRX02021313">
    <property type="protein sequence ID" value="KAK3256806.1"/>
    <property type="molecule type" value="Genomic_DNA"/>
</dbReference>
<evidence type="ECO:0000256" key="1">
    <source>
        <dbReference type="SAM" id="Phobius"/>
    </source>
</evidence>
<sequence length="109" mass="11565">AAVQLVYAPFFEWLEWAQALEIAVAITASGLMLSILATYLLSKQMLIEVVILELSRSMKTLRSFTAVVVRPFSIVGAGALEALLAASAGLGYCVAPVLHMLSVPGMLGL</sequence>
<comment type="caution">
    <text evidence="2">The sequence shown here is derived from an EMBL/GenBank/DDBJ whole genome shotgun (WGS) entry which is preliminary data.</text>
</comment>
<keyword evidence="3" id="KW-1185">Reference proteome</keyword>
<evidence type="ECO:0000313" key="3">
    <source>
        <dbReference type="Proteomes" id="UP001190700"/>
    </source>
</evidence>
<keyword evidence="1" id="KW-1133">Transmembrane helix</keyword>
<organism evidence="2 3">
    <name type="scientific">Cymbomonas tetramitiformis</name>
    <dbReference type="NCBI Taxonomy" id="36881"/>
    <lineage>
        <taxon>Eukaryota</taxon>
        <taxon>Viridiplantae</taxon>
        <taxon>Chlorophyta</taxon>
        <taxon>Pyramimonadophyceae</taxon>
        <taxon>Pyramimonadales</taxon>
        <taxon>Pyramimonadaceae</taxon>
        <taxon>Cymbomonas</taxon>
    </lineage>
</organism>
<dbReference type="AlphaFoldDB" id="A0AAE0FCD5"/>
<proteinExistence type="predicted"/>
<protein>
    <submittedName>
        <fullName evidence="2">Uncharacterized protein</fullName>
    </submittedName>
</protein>
<feature type="non-terminal residue" evidence="2">
    <location>
        <position position="1"/>
    </location>
</feature>
<reference evidence="2 3" key="1">
    <citation type="journal article" date="2015" name="Genome Biol. Evol.">
        <title>Comparative Genomics of a Bacterivorous Green Alga Reveals Evolutionary Causalities and Consequences of Phago-Mixotrophic Mode of Nutrition.</title>
        <authorList>
            <person name="Burns J.A."/>
            <person name="Paasch A."/>
            <person name="Narechania A."/>
            <person name="Kim E."/>
        </authorList>
    </citation>
    <scope>NUCLEOTIDE SEQUENCE [LARGE SCALE GENOMIC DNA]</scope>
    <source>
        <strain evidence="2 3">PLY_AMNH</strain>
    </source>
</reference>
<accession>A0AAE0FCD5</accession>
<keyword evidence="1" id="KW-0812">Transmembrane</keyword>
<feature type="transmembrane region" description="Helical" evidence="1">
    <location>
        <begin position="61"/>
        <end position="80"/>
    </location>
</feature>
<gene>
    <name evidence="2" type="ORF">CYMTET_34081</name>
</gene>
<name>A0AAE0FCD5_9CHLO</name>
<feature type="non-terminal residue" evidence="2">
    <location>
        <position position="109"/>
    </location>
</feature>
<dbReference type="Proteomes" id="UP001190700">
    <property type="component" value="Unassembled WGS sequence"/>
</dbReference>
<feature type="transmembrane region" description="Helical" evidence="1">
    <location>
        <begin position="20"/>
        <end position="41"/>
    </location>
</feature>
<keyword evidence="1" id="KW-0472">Membrane</keyword>